<sequence length="1006" mass="115722">MPFTQQSSILKTIKKKKKSLDHESTKKLKSYPLFCQLSELHTNAKKSLVWKEKARWIKFVEKVEDSGRWSKPHVATISIISIIELKNLLTNGLVLVNSKSRPYKYFVDELVENLVSENFLEEENSDKLRQVLLLPHFHQYQRDFEDQLDVGEALKIRKRVKGKGETQEKSEILVESDISKDVKFEFQEDEEEEASNETEDDETLSIDFRSIENFPIFDFKNKHFFKKMPEGSKTANILVGELDFLKEEIVVFVKFSEPALFYNITEVPISTKYFFLLLGPPENKYKNRQIGYCISTLLSDELFQNDMHEAQDKKDILNAIDDFLQQSTVIPPGQWDTSIRLEPPERTPSKEERLVLRMIKVKKDKPHYGGHEDDPCLKRTGKFCGGLIEDIKRKKRWYVSDFKDALNFQCIPAIAFLYFACLSPIITFGGLLGYATDQNMGAIESLLSGLICGVAYSLFSGQPMTIMGSTGPVLVFETILNTFSKTYGIDYIGFRCWVGLWVTLFLVFISVTDLSFLVKYITRFTEELFAILIALIFVTESIDKLLKIAKTHKYTDNPFLYSNDFNQNSTSCFRCMHVNSSHDPNVFILNESVYNEKDCEGLGKDYVFLRECEHIPDVFFFCVILYLGTFFMAICLRKIKFSNFFPSMFRTLLSNFAVVITILVMVSVDHFVGIDTPKLHVPSEFHPTIPDRGWFINPFERNPGKLWLIFVAIPPAFLATILIFMDQHITAVIINRKENKLKKSGGYHLDLFICALCIGVNSLFGLPWFVAATVLSMNHVIALRKTSETTVPGVAPKFVGVIEQRVTGTVVFILIGCSIFLTRVLSFIPMAVLYAIFMYMGVTPMGELEFFQRLLLLLMPKKHQPDLVYLRHVRLSRVNLFTLIQLVCLLVLFLLKLNKKISITFPLMVLGLVFIRYGLSYYFTEKELSYLDDILPGTGKKKKILNVKEVNLDILEQARKKSIWRKDLSQSLSTNKLNNPVNMNLVCEINESDEPMLKRDENIILE</sequence>
<feature type="domain" description="Band 3 cytoplasmic" evidence="11">
    <location>
        <begin position="33"/>
        <end position="336"/>
    </location>
</feature>
<dbReference type="GO" id="GO:0016323">
    <property type="term" value="C:basolateral plasma membrane"/>
    <property type="evidence" value="ECO:0007669"/>
    <property type="project" value="UniProtKB-SubCell"/>
</dbReference>
<evidence type="ECO:0000256" key="4">
    <source>
        <dbReference type="ARBA" id="ARBA00022475"/>
    </source>
</evidence>
<dbReference type="NCBIfam" id="TIGR00834">
    <property type="entry name" value="ae"/>
    <property type="match status" value="1"/>
</dbReference>
<feature type="domain" description="Bicarbonate transporter-like transmembrane" evidence="10">
    <location>
        <begin position="382"/>
        <end position="935"/>
    </location>
</feature>
<dbReference type="InterPro" id="IPR013769">
    <property type="entry name" value="Band3_cytoplasmic_dom"/>
</dbReference>
<dbReference type="Pfam" id="PF07565">
    <property type="entry name" value="Band_3_cyto"/>
    <property type="match status" value="1"/>
</dbReference>
<dbReference type="GO" id="GO:0051453">
    <property type="term" value="P:regulation of intracellular pH"/>
    <property type="evidence" value="ECO:0007669"/>
    <property type="project" value="TreeGrafter"/>
</dbReference>
<dbReference type="SUPFAM" id="SSF55804">
    <property type="entry name" value="Phoshotransferase/anion transport protein"/>
    <property type="match status" value="1"/>
</dbReference>
<proteinExistence type="inferred from homology"/>
<keyword evidence="8 9" id="KW-0472">Membrane</keyword>
<dbReference type="InterPro" id="IPR011531">
    <property type="entry name" value="HCO3_transpt-like_TM_dom"/>
</dbReference>
<dbReference type="Gene3D" id="1.10.287.570">
    <property type="entry name" value="Helical hairpin bin"/>
    <property type="match status" value="1"/>
</dbReference>
<dbReference type="FunFam" id="1.10.287.570:FF:000001">
    <property type="entry name" value="Anion exchange protein"/>
    <property type="match status" value="1"/>
</dbReference>
<evidence type="ECO:0000259" key="10">
    <source>
        <dbReference type="Pfam" id="PF00955"/>
    </source>
</evidence>
<feature type="transmembrane region" description="Helical" evidence="9">
    <location>
        <begin position="706"/>
        <end position="725"/>
    </location>
</feature>
<evidence type="ECO:0000313" key="12">
    <source>
        <dbReference type="EMBL" id="CAF0814662.1"/>
    </source>
</evidence>
<keyword evidence="7 9" id="KW-0406">Ion transport</keyword>
<keyword evidence="13" id="KW-1185">Reference proteome</keyword>
<protein>
    <recommendedName>
        <fullName evidence="9">Anion exchange protein</fullName>
    </recommendedName>
</protein>
<dbReference type="PANTHER" id="PTHR11453">
    <property type="entry name" value="ANION EXCHANGE PROTEIN"/>
    <property type="match status" value="1"/>
</dbReference>
<dbReference type="Pfam" id="PF00955">
    <property type="entry name" value="HCO3_cotransp"/>
    <property type="match status" value="1"/>
</dbReference>
<dbReference type="PRINTS" id="PR01232">
    <property type="entry name" value="NAHCO3TRSPRT"/>
</dbReference>
<evidence type="ECO:0000256" key="8">
    <source>
        <dbReference type="ARBA" id="ARBA00023136"/>
    </source>
</evidence>
<dbReference type="GO" id="GO:0008510">
    <property type="term" value="F:sodium:bicarbonate symporter activity"/>
    <property type="evidence" value="ECO:0007669"/>
    <property type="project" value="TreeGrafter"/>
</dbReference>
<evidence type="ECO:0000256" key="7">
    <source>
        <dbReference type="ARBA" id="ARBA00023065"/>
    </source>
</evidence>
<keyword evidence="4" id="KW-1003">Cell membrane</keyword>
<evidence type="ECO:0000256" key="9">
    <source>
        <dbReference type="RuleBase" id="RU362035"/>
    </source>
</evidence>
<evidence type="ECO:0000256" key="1">
    <source>
        <dbReference type="ARBA" id="ARBA00004554"/>
    </source>
</evidence>
<evidence type="ECO:0000259" key="11">
    <source>
        <dbReference type="Pfam" id="PF07565"/>
    </source>
</evidence>
<feature type="transmembrane region" description="Helical" evidence="9">
    <location>
        <begin position="441"/>
        <end position="459"/>
    </location>
</feature>
<keyword evidence="3 9" id="KW-0813">Transport</keyword>
<comment type="caution">
    <text evidence="12">The sequence shown here is derived from an EMBL/GenBank/DDBJ whole genome shotgun (WGS) entry which is preliminary data.</text>
</comment>
<keyword evidence="5 9" id="KW-0812">Transmembrane</keyword>
<comment type="similarity">
    <text evidence="2 9">Belongs to the anion exchanger (TC 2.A.31) family.</text>
</comment>
<reference evidence="12" key="1">
    <citation type="submission" date="2021-02" db="EMBL/GenBank/DDBJ databases">
        <authorList>
            <person name="Nowell W R."/>
        </authorList>
    </citation>
    <scope>NUCLEOTIDE SEQUENCE</scope>
    <source>
        <strain evidence="12">Ploen Becks lab</strain>
    </source>
</reference>
<dbReference type="GO" id="GO:0008509">
    <property type="term" value="F:monoatomic anion transmembrane transporter activity"/>
    <property type="evidence" value="ECO:0007669"/>
    <property type="project" value="InterPro"/>
</dbReference>
<organism evidence="12 13">
    <name type="scientific">Brachionus calyciflorus</name>
    <dbReference type="NCBI Taxonomy" id="104777"/>
    <lineage>
        <taxon>Eukaryota</taxon>
        <taxon>Metazoa</taxon>
        <taxon>Spiralia</taxon>
        <taxon>Gnathifera</taxon>
        <taxon>Rotifera</taxon>
        <taxon>Eurotatoria</taxon>
        <taxon>Monogononta</taxon>
        <taxon>Pseudotrocha</taxon>
        <taxon>Ploima</taxon>
        <taxon>Brachionidae</taxon>
        <taxon>Brachionus</taxon>
    </lineage>
</organism>
<dbReference type="PANTHER" id="PTHR11453:SF36">
    <property type="entry name" value="ANION EXCHANGE PROTEIN"/>
    <property type="match status" value="1"/>
</dbReference>
<dbReference type="PRINTS" id="PR01231">
    <property type="entry name" value="HCO3TRNSPORT"/>
</dbReference>
<dbReference type="InterPro" id="IPR016152">
    <property type="entry name" value="PTrfase/Anion_transptr"/>
</dbReference>
<name>A0A813TUL3_9BILA</name>
<feature type="transmembrane region" description="Helical" evidence="9">
    <location>
        <begin position="878"/>
        <end position="895"/>
    </location>
</feature>
<gene>
    <name evidence="12" type="ORF">OXX778_LOCUS7155</name>
</gene>
<evidence type="ECO:0000256" key="2">
    <source>
        <dbReference type="ARBA" id="ARBA00010993"/>
    </source>
</evidence>
<dbReference type="InterPro" id="IPR003020">
    <property type="entry name" value="HCO3_transpt_euk"/>
</dbReference>
<comment type="subcellular location">
    <subcellularLocation>
        <location evidence="1">Basolateral cell membrane</location>
        <topology evidence="1">Multi-pass membrane protein</topology>
    </subcellularLocation>
    <subcellularLocation>
        <location evidence="9">Membrane</location>
        <topology evidence="9">Multi-pass membrane protein</topology>
    </subcellularLocation>
</comment>
<feature type="transmembrane region" description="Helical" evidence="9">
    <location>
        <begin position="746"/>
        <end position="770"/>
    </location>
</feature>
<dbReference type="Proteomes" id="UP000663879">
    <property type="component" value="Unassembled WGS sequence"/>
</dbReference>
<accession>A0A813TUL3</accession>
<evidence type="ECO:0000256" key="5">
    <source>
        <dbReference type="ARBA" id="ARBA00022692"/>
    </source>
</evidence>
<feature type="transmembrane region" description="Helical" evidence="9">
    <location>
        <begin position="413"/>
        <end position="434"/>
    </location>
</feature>
<dbReference type="GO" id="GO:0005452">
    <property type="term" value="F:solute:inorganic anion antiporter activity"/>
    <property type="evidence" value="ECO:0007669"/>
    <property type="project" value="InterPro"/>
</dbReference>
<feature type="transmembrane region" description="Helical" evidence="9">
    <location>
        <begin position="618"/>
        <end position="636"/>
    </location>
</feature>
<evidence type="ECO:0000256" key="3">
    <source>
        <dbReference type="ARBA" id="ARBA00022448"/>
    </source>
</evidence>
<feature type="transmembrane region" description="Helical" evidence="9">
    <location>
        <begin position="648"/>
        <end position="668"/>
    </location>
</feature>
<dbReference type="Gene3D" id="3.40.930.10">
    <property type="entry name" value="Mannitol-specific EII, Chain A"/>
    <property type="match status" value="1"/>
</dbReference>
<feature type="transmembrane region" description="Helical" evidence="9">
    <location>
        <begin position="901"/>
        <end position="919"/>
    </location>
</feature>
<evidence type="ECO:0000256" key="6">
    <source>
        <dbReference type="ARBA" id="ARBA00022989"/>
    </source>
</evidence>
<dbReference type="AlphaFoldDB" id="A0A813TUL3"/>
<dbReference type="InterPro" id="IPR003024">
    <property type="entry name" value="Na/HCO3_transpt"/>
</dbReference>
<evidence type="ECO:0000313" key="13">
    <source>
        <dbReference type="Proteomes" id="UP000663879"/>
    </source>
</evidence>
<keyword evidence="6 9" id="KW-1133">Transmembrane helix</keyword>
<feature type="transmembrane region" description="Helical" evidence="9">
    <location>
        <begin position="810"/>
        <end position="837"/>
    </location>
</feature>
<feature type="transmembrane region" description="Helical" evidence="9">
    <location>
        <begin position="492"/>
        <end position="516"/>
    </location>
</feature>
<dbReference type="OrthoDB" id="1735926at2759"/>
<dbReference type="EMBL" id="CAJNOC010000896">
    <property type="protein sequence ID" value="CAF0814662.1"/>
    <property type="molecule type" value="Genomic_DNA"/>
</dbReference>